<dbReference type="AlphaFoldDB" id="A0A2A8GW91"/>
<proteinExistence type="predicted"/>
<dbReference type="EMBL" id="NUBY01000442">
    <property type="protein sequence ID" value="PEP81597.1"/>
    <property type="molecule type" value="Genomic_DNA"/>
</dbReference>
<dbReference type="Proteomes" id="UP000220841">
    <property type="component" value="Unassembled WGS sequence"/>
</dbReference>
<protein>
    <submittedName>
        <fullName evidence="1">Uncharacterized protein</fullName>
    </submittedName>
</protein>
<sequence length="64" mass="7295">FLDKDIDNLKILQKCLKNNMTMKDAVRTAISTVEGEIRTGIVREENRSFLRPLSVDTVESSKIN</sequence>
<feature type="non-terminal residue" evidence="1">
    <location>
        <position position="1"/>
    </location>
</feature>
<accession>A0A2A8GW91</accession>
<dbReference type="RefSeq" id="WP_218923665.1">
    <property type="nucleotide sequence ID" value="NZ_NUBY01000442.1"/>
</dbReference>
<gene>
    <name evidence="1" type="ORF">CN585_31280</name>
</gene>
<organism evidence="1 2">
    <name type="scientific">Bacillus toyonensis</name>
    <dbReference type="NCBI Taxonomy" id="155322"/>
    <lineage>
        <taxon>Bacteria</taxon>
        <taxon>Bacillati</taxon>
        <taxon>Bacillota</taxon>
        <taxon>Bacilli</taxon>
        <taxon>Bacillales</taxon>
        <taxon>Bacillaceae</taxon>
        <taxon>Bacillus</taxon>
        <taxon>Bacillus cereus group</taxon>
    </lineage>
</organism>
<evidence type="ECO:0000313" key="1">
    <source>
        <dbReference type="EMBL" id="PEP81597.1"/>
    </source>
</evidence>
<name>A0A2A8GW91_9BACI</name>
<reference evidence="1 2" key="1">
    <citation type="submission" date="2017-09" db="EMBL/GenBank/DDBJ databases">
        <title>Large-scale bioinformatics analysis of Bacillus genomes uncovers conserved roles of natural products in bacterial physiology.</title>
        <authorList>
            <consortium name="Agbiome Team Llc"/>
            <person name="Bleich R.M."/>
            <person name="Grubbs K.J."/>
            <person name="Santa Maria K.C."/>
            <person name="Allen S.E."/>
            <person name="Farag S."/>
            <person name="Shank E.A."/>
            <person name="Bowers A."/>
        </authorList>
    </citation>
    <scope>NUCLEOTIDE SEQUENCE [LARGE SCALE GENOMIC DNA]</scope>
    <source>
        <strain evidence="1 2">AFS021349</strain>
    </source>
</reference>
<comment type="caution">
    <text evidence="1">The sequence shown here is derived from an EMBL/GenBank/DDBJ whole genome shotgun (WGS) entry which is preliminary data.</text>
</comment>
<evidence type="ECO:0000313" key="2">
    <source>
        <dbReference type="Proteomes" id="UP000220841"/>
    </source>
</evidence>